<dbReference type="PROSITE" id="PS50893">
    <property type="entry name" value="ABC_TRANSPORTER_2"/>
    <property type="match status" value="1"/>
</dbReference>
<dbReference type="AlphaFoldDB" id="A0A9E8N9L7"/>
<name>A0A9E8N9L7_9BACT</name>
<protein>
    <submittedName>
        <fullName evidence="6">ABC transporter ATP-binding protein</fullName>
    </submittedName>
</protein>
<evidence type="ECO:0000256" key="2">
    <source>
        <dbReference type="ARBA" id="ARBA00022448"/>
    </source>
</evidence>
<dbReference type="CDD" id="cd03268">
    <property type="entry name" value="ABC_BcrA_bacitracin_resist"/>
    <property type="match status" value="1"/>
</dbReference>
<dbReference type="Pfam" id="PF00005">
    <property type="entry name" value="ABC_tran"/>
    <property type="match status" value="1"/>
</dbReference>
<evidence type="ECO:0000259" key="5">
    <source>
        <dbReference type="PROSITE" id="PS50893"/>
    </source>
</evidence>
<keyword evidence="7" id="KW-1185">Reference proteome</keyword>
<dbReference type="KEGG" id="dpf:ON006_00840"/>
<dbReference type="SMART" id="SM00382">
    <property type="entry name" value="AAA"/>
    <property type="match status" value="1"/>
</dbReference>
<dbReference type="GO" id="GO:0005524">
    <property type="term" value="F:ATP binding"/>
    <property type="evidence" value="ECO:0007669"/>
    <property type="project" value="UniProtKB-KW"/>
</dbReference>
<evidence type="ECO:0000256" key="3">
    <source>
        <dbReference type="ARBA" id="ARBA00022741"/>
    </source>
</evidence>
<comment type="similarity">
    <text evidence="1">Belongs to the ABC transporter superfamily.</text>
</comment>
<dbReference type="RefSeq" id="WP_244823214.1">
    <property type="nucleotide sequence ID" value="NZ_CP112998.1"/>
</dbReference>
<dbReference type="InterPro" id="IPR017871">
    <property type="entry name" value="ABC_transporter-like_CS"/>
</dbReference>
<dbReference type="PANTHER" id="PTHR43335:SF4">
    <property type="entry name" value="ABC TRANSPORTER, ATP-BINDING PROTEIN"/>
    <property type="match status" value="1"/>
</dbReference>
<dbReference type="Proteomes" id="UP001164653">
    <property type="component" value="Chromosome"/>
</dbReference>
<organism evidence="6 7">
    <name type="scientific">Dyadobacter pollutisoli</name>
    <dbReference type="NCBI Taxonomy" id="2910158"/>
    <lineage>
        <taxon>Bacteria</taxon>
        <taxon>Pseudomonadati</taxon>
        <taxon>Bacteroidota</taxon>
        <taxon>Cytophagia</taxon>
        <taxon>Cytophagales</taxon>
        <taxon>Spirosomataceae</taxon>
        <taxon>Dyadobacter</taxon>
    </lineage>
</organism>
<dbReference type="EMBL" id="CP112998">
    <property type="protein sequence ID" value="WAC12514.1"/>
    <property type="molecule type" value="Genomic_DNA"/>
</dbReference>
<dbReference type="GO" id="GO:0016887">
    <property type="term" value="F:ATP hydrolysis activity"/>
    <property type="evidence" value="ECO:0007669"/>
    <property type="project" value="InterPro"/>
</dbReference>
<dbReference type="SUPFAM" id="SSF52540">
    <property type="entry name" value="P-loop containing nucleoside triphosphate hydrolases"/>
    <property type="match status" value="1"/>
</dbReference>
<dbReference type="InterPro" id="IPR027417">
    <property type="entry name" value="P-loop_NTPase"/>
</dbReference>
<evidence type="ECO:0000256" key="4">
    <source>
        <dbReference type="ARBA" id="ARBA00022840"/>
    </source>
</evidence>
<dbReference type="PROSITE" id="PS00211">
    <property type="entry name" value="ABC_TRANSPORTER_1"/>
    <property type="match status" value="1"/>
</dbReference>
<accession>A0A9E8N9L7</accession>
<keyword evidence="3" id="KW-0547">Nucleotide-binding</keyword>
<keyword evidence="4 6" id="KW-0067">ATP-binding</keyword>
<dbReference type="InterPro" id="IPR003439">
    <property type="entry name" value="ABC_transporter-like_ATP-bd"/>
</dbReference>
<keyword evidence="2" id="KW-0813">Transport</keyword>
<dbReference type="InterPro" id="IPR003593">
    <property type="entry name" value="AAA+_ATPase"/>
</dbReference>
<evidence type="ECO:0000313" key="7">
    <source>
        <dbReference type="Proteomes" id="UP001164653"/>
    </source>
</evidence>
<reference evidence="6" key="1">
    <citation type="submission" date="2022-11" db="EMBL/GenBank/DDBJ databases">
        <title>Dyadobacter pollutisoli sp. nov., isolated from plastic dumped soil.</title>
        <authorList>
            <person name="Kim J.M."/>
            <person name="Kim K.R."/>
            <person name="Lee J.K."/>
            <person name="Hao L."/>
            <person name="Jeon C.O."/>
        </authorList>
    </citation>
    <scope>NUCLEOTIDE SEQUENCE</scope>
    <source>
        <strain evidence="6">U1</strain>
    </source>
</reference>
<dbReference type="PANTHER" id="PTHR43335">
    <property type="entry name" value="ABC TRANSPORTER, ATP-BINDING PROTEIN"/>
    <property type="match status" value="1"/>
</dbReference>
<dbReference type="Gene3D" id="3.40.50.300">
    <property type="entry name" value="P-loop containing nucleotide triphosphate hydrolases"/>
    <property type="match status" value="1"/>
</dbReference>
<feature type="domain" description="ABC transporter" evidence="5">
    <location>
        <begin position="4"/>
        <end position="232"/>
    </location>
</feature>
<evidence type="ECO:0000313" key="6">
    <source>
        <dbReference type="EMBL" id="WAC12514.1"/>
    </source>
</evidence>
<gene>
    <name evidence="6" type="ORF">ON006_00840</name>
</gene>
<evidence type="ECO:0000256" key="1">
    <source>
        <dbReference type="ARBA" id="ARBA00005417"/>
    </source>
</evidence>
<proteinExistence type="inferred from homology"/>
<sequence length="301" mass="33373">MYIIQTNGLCHQFGRGDRVVNELTLRVPQGSIYGFFGPNGAGKTTTLKLILGLIKKQTGQIHIYGKPLEQNRVSILKQIGSLIDSPSLYGHLTAVENLLVFQKLYQCRKERIDQVLELVGLSRTADKKVGRFSLGMKQRLGIAIALLHNPSFLILDEPTNGLDPSGMLEIREMLSRMNQQHGISILVSSHLLSEMEKLVSHVGIINKGQLIYEGALDDLMAKSRQTSKVIWNTSNAAKAMETLSGRHNAEKLDENKLITPNLPKSQIDEMNRELLGADVSVYSISGNNKDLESIFIDLIGN</sequence>